<evidence type="ECO:0000256" key="2">
    <source>
        <dbReference type="ARBA" id="ARBA00006275"/>
    </source>
</evidence>
<dbReference type="InterPro" id="IPR012944">
    <property type="entry name" value="SusD_RagB_dom"/>
</dbReference>
<evidence type="ECO:0000256" key="1">
    <source>
        <dbReference type="ARBA" id="ARBA00004442"/>
    </source>
</evidence>
<dbReference type="Pfam" id="PF07980">
    <property type="entry name" value="SusD_RagB"/>
    <property type="match status" value="1"/>
</dbReference>
<keyword evidence="4" id="KW-0472">Membrane</keyword>
<comment type="subcellular location">
    <subcellularLocation>
        <location evidence="1">Cell outer membrane</location>
    </subcellularLocation>
</comment>
<dbReference type="GO" id="GO:0009279">
    <property type="term" value="C:cell outer membrane"/>
    <property type="evidence" value="ECO:0007669"/>
    <property type="project" value="UniProtKB-SubCell"/>
</dbReference>
<keyword evidence="9" id="KW-1185">Reference proteome</keyword>
<dbReference type="Proteomes" id="UP000247973">
    <property type="component" value="Unassembled WGS sequence"/>
</dbReference>
<comment type="similarity">
    <text evidence="2">Belongs to the SusD family.</text>
</comment>
<dbReference type="RefSeq" id="WP_110310095.1">
    <property type="nucleotide sequence ID" value="NZ_QICL01000006.1"/>
</dbReference>
<evidence type="ECO:0000259" key="7">
    <source>
        <dbReference type="Pfam" id="PF14322"/>
    </source>
</evidence>
<evidence type="ECO:0000313" key="9">
    <source>
        <dbReference type="Proteomes" id="UP000247973"/>
    </source>
</evidence>
<feature type="domain" description="RagB/SusD" evidence="6">
    <location>
        <begin position="267"/>
        <end position="584"/>
    </location>
</feature>
<organism evidence="8 9">
    <name type="scientific">Dysgonomonas alginatilytica</name>
    <dbReference type="NCBI Taxonomy" id="1605892"/>
    <lineage>
        <taxon>Bacteria</taxon>
        <taxon>Pseudomonadati</taxon>
        <taxon>Bacteroidota</taxon>
        <taxon>Bacteroidia</taxon>
        <taxon>Bacteroidales</taxon>
        <taxon>Dysgonomonadaceae</taxon>
        <taxon>Dysgonomonas</taxon>
    </lineage>
</organism>
<reference evidence="8 9" key="1">
    <citation type="submission" date="2018-03" db="EMBL/GenBank/DDBJ databases">
        <title>Genomic Encyclopedia of Archaeal and Bacterial Type Strains, Phase II (KMG-II): from individual species to whole genera.</title>
        <authorList>
            <person name="Goeker M."/>
        </authorList>
    </citation>
    <scope>NUCLEOTIDE SEQUENCE [LARGE SCALE GENOMIC DNA]</scope>
    <source>
        <strain evidence="8 9">DSM 100214</strain>
    </source>
</reference>
<gene>
    <name evidence="8" type="ORF">CLV62_10680</name>
</gene>
<evidence type="ECO:0000256" key="4">
    <source>
        <dbReference type="ARBA" id="ARBA00023136"/>
    </source>
</evidence>
<accession>A0A2V3PXS8</accession>
<dbReference type="Gene3D" id="1.25.40.390">
    <property type="match status" value="1"/>
</dbReference>
<keyword evidence="3" id="KW-0732">Signal</keyword>
<proteinExistence type="inferred from homology"/>
<dbReference type="Pfam" id="PF14322">
    <property type="entry name" value="SusD-like_3"/>
    <property type="match status" value="1"/>
</dbReference>
<dbReference type="InterPro" id="IPR011990">
    <property type="entry name" value="TPR-like_helical_dom_sf"/>
</dbReference>
<evidence type="ECO:0000256" key="5">
    <source>
        <dbReference type="ARBA" id="ARBA00023237"/>
    </source>
</evidence>
<dbReference type="AlphaFoldDB" id="A0A2V3PXS8"/>
<evidence type="ECO:0000259" key="6">
    <source>
        <dbReference type="Pfam" id="PF07980"/>
    </source>
</evidence>
<dbReference type="PROSITE" id="PS51257">
    <property type="entry name" value="PROKAR_LIPOPROTEIN"/>
    <property type="match status" value="1"/>
</dbReference>
<evidence type="ECO:0000313" key="8">
    <source>
        <dbReference type="EMBL" id="PXV65907.1"/>
    </source>
</evidence>
<dbReference type="EMBL" id="QICL01000006">
    <property type="protein sequence ID" value="PXV65907.1"/>
    <property type="molecule type" value="Genomic_DNA"/>
</dbReference>
<keyword evidence="5" id="KW-0998">Cell outer membrane</keyword>
<comment type="caution">
    <text evidence="8">The sequence shown here is derived from an EMBL/GenBank/DDBJ whole genome shotgun (WGS) entry which is preliminary data.</text>
</comment>
<dbReference type="CDD" id="cd08977">
    <property type="entry name" value="SusD"/>
    <property type="match status" value="1"/>
</dbReference>
<sequence length="585" mass="66232">MNKYKIFITACIALVAFSGCYDLDRFPYDQVSEGTFWKNETQVNQGMMGVYAALRVDDAFGLKFAIDNISDMGVGYDPQGYGPVLLGTYTGRTDLIKKSWKSLYDGVMRSNLAIRKIADATELTPEAKSKYVAEAKFLRAVFYFQLYNLYGGVPLYDETINQSTDYNTLLKARNTDKETVDFIIKDLTDIINGGSLPVKWETANTGRATLGAAYALRGKVYLYTKEYQKASQDFEEVITDSKGKGYGYKLYNNYADLFKPEGDESSEMIFAIQNAGGVGTDYGMPMTFYMGTRSSFGSCWNNVMPSVKLVNEYELKDGKKFDWEDYIPGFTDVTNVGQIIRDETFVSTLKSDGKAVDTYPKNKDILLSMYENRDPRMASTVLLPYTMYNGWVSNKARTCEFVVARNVAPNESNGFVRINGAYTESYVFRKFVAEGNMNGGINNRAHTPINFPLIRLADVYLMYAECQNELDKQGIAVEYINKVRQRPSVNMPAVNSGPAWLKASTKEEVFDRIQHERAIELAAEGHRWDDLRRWKLAKTLIPGNVYGFTGKRLLTKVFIDRDMLWPIPGEEMDINPNLVNNPGWQ</sequence>
<feature type="domain" description="SusD-like N-terminal" evidence="7">
    <location>
        <begin position="87"/>
        <end position="222"/>
    </location>
</feature>
<dbReference type="OrthoDB" id="1109873at2"/>
<dbReference type="InterPro" id="IPR033985">
    <property type="entry name" value="SusD-like_N"/>
</dbReference>
<dbReference type="SUPFAM" id="SSF48452">
    <property type="entry name" value="TPR-like"/>
    <property type="match status" value="1"/>
</dbReference>
<name>A0A2V3PXS8_9BACT</name>
<evidence type="ECO:0000256" key="3">
    <source>
        <dbReference type="ARBA" id="ARBA00022729"/>
    </source>
</evidence>
<protein>
    <submittedName>
        <fullName evidence="8">Putative outer membrane starch-binding protein</fullName>
    </submittedName>
</protein>